<organism evidence="2 3">
    <name type="scientific">Eschrichtius robustus</name>
    <name type="common">California gray whale</name>
    <name type="synonym">Eschrichtius gibbosus</name>
    <dbReference type="NCBI Taxonomy" id="9764"/>
    <lineage>
        <taxon>Eukaryota</taxon>
        <taxon>Metazoa</taxon>
        <taxon>Chordata</taxon>
        <taxon>Craniata</taxon>
        <taxon>Vertebrata</taxon>
        <taxon>Euteleostomi</taxon>
        <taxon>Mammalia</taxon>
        <taxon>Eutheria</taxon>
        <taxon>Laurasiatheria</taxon>
        <taxon>Artiodactyla</taxon>
        <taxon>Whippomorpha</taxon>
        <taxon>Cetacea</taxon>
        <taxon>Mysticeti</taxon>
        <taxon>Eschrichtiidae</taxon>
        <taxon>Eschrichtius</taxon>
    </lineage>
</organism>
<evidence type="ECO:0000256" key="1">
    <source>
        <dbReference type="SAM" id="MobiDB-lite"/>
    </source>
</evidence>
<keyword evidence="3" id="KW-1185">Reference proteome</keyword>
<dbReference type="EMBL" id="JAIQCJ010001324">
    <property type="protein sequence ID" value="KAJ8791009.1"/>
    <property type="molecule type" value="Genomic_DNA"/>
</dbReference>
<name>A0AB34HHN5_ESCRO</name>
<proteinExistence type="predicted"/>
<reference evidence="2 3" key="1">
    <citation type="submission" date="2022-11" db="EMBL/GenBank/DDBJ databases">
        <title>Whole genome sequence of Eschrichtius robustus ER-17-0199.</title>
        <authorList>
            <person name="Bruniche-Olsen A."/>
            <person name="Black A.N."/>
            <person name="Fields C.J."/>
            <person name="Walden K."/>
            <person name="Dewoody J.A."/>
        </authorList>
    </citation>
    <scope>NUCLEOTIDE SEQUENCE [LARGE SCALE GENOMIC DNA]</scope>
    <source>
        <strain evidence="2">ER-17-0199</strain>
        <tissue evidence="2">Blubber</tissue>
    </source>
</reference>
<feature type="region of interest" description="Disordered" evidence="1">
    <location>
        <begin position="122"/>
        <end position="158"/>
    </location>
</feature>
<feature type="region of interest" description="Disordered" evidence="1">
    <location>
        <begin position="1"/>
        <end position="41"/>
    </location>
</feature>
<evidence type="ECO:0000313" key="3">
    <source>
        <dbReference type="Proteomes" id="UP001159641"/>
    </source>
</evidence>
<accession>A0AB34HHN5</accession>
<gene>
    <name evidence="2" type="ORF">J1605_021103</name>
</gene>
<dbReference type="Proteomes" id="UP001159641">
    <property type="component" value="Unassembled WGS sequence"/>
</dbReference>
<comment type="caution">
    <text evidence="2">The sequence shown here is derived from an EMBL/GenBank/DDBJ whole genome shotgun (WGS) entry which is preliminary data.</text>
</comment>
<sequence length="158" mass="16604">MDCSVRNPHGPPGSGSERRRTRFRPPRTPPENSKAATDRSKLAAGTLIQSLKRRQAPCVAGAEPASRAQRTLISRLRAAFLLAPLSLFSLANPPSRRIVTSGGRSASLVSSLPAGTGVDGVGRGRRFCGSPPPLLSSLPPFPSLDGGRSSVEDSLTRP</sequence>
<feature type="compositionally biased region" description="Pro residues" evidence="1">
    <location>
        <begin position="130"/>
        <end position="142"/>
    </location>
</feature>
<protein>
    <submittedName>
        <fullName evidence="2">Uncharacterized protein</fullName>
    </submittedName>
</protein>
<evidence type="ECO:0000313" key="2">
    <source>
        <dbReference type="EMBL" id="KAJ8791009.1"/>
    </source>
</evidence>
<dbReference type="AlphaFoldDB" id="A0AB34HHN5"/>